<evidence type="ECO:0000259" key="1">
    <source>
        <dbReference type="Pfam" id="PF03551"/>
    </source>
</evidence>
<proteinExistence type="predicted"/>
<dbReference type="InterPro" id="IPR036390">
    <property type="entry name" value="WH_DNA-bd_sf"/>
</dbReference>
<dbReference type="PANTHER" id="PTHR33169:SF14">
    <property type="entry name" value="TRANSCRIPTIONAL REGULATOR RV3488"/>
    <property type="match status" value="1"/>
</dbReference>
<gene>
    <name evidence="2" type="ORF">Mal4_33750</name>
</gene>
<dbReference type="PANTHER" id="PTHR33169">
    <property type="entry name" value="PADR-FAMILY TRANSCRIPTIONAL REGULATOR"/>
    <property type="match status" value="1"/>
</dbReference>
<organism evidence="2 3">
    <name type="scientific">Maioricimonas rarisocia</name>
    <dbReference type="NCBI Taxonomy" id="2528026"/>
    <lineage>
        <taxon>Bacteria</taxon>
        <taxon>Pseudomonadati</taxon>
        <taxon>Planctomycetota</taxon>
        <taxon>Planctomycetia</taxon>
        <taxon>Planctomycetales</taxon>
        <taxon>Planctomycetaceae</taxon>
        <taxon>Maioricimonas</taxon>
    </lineage>
</organism>
<dbReference type="SUPFAM" id="SSF46785">
    <property type="entry name" value="Winged helix' DNA-binding domain"/>
    <property type="match status" value="1"/>
</dbReference>
<keyword evidence="3" id="KW-1185">Reference proteome</keyword>
<evidence type="ECO:0000313" key="3">
    <source>
        <dbReference type="Proteomes" id="UP000320496"/>
    </source>
</evidence>
<accession>A0A517Z985</accession>
<dbReference type="Pfam" id="PF03551">
    <property type="entry name" value="PadR"/>
    <property type="match status" value="1"/>
</dbReference>
<dbReference type="EMBL" id="CP036275">
    <property type="protein sequence ID" value="QDU39042.1"/>
    <property type="molecule type" value="Genomic_DNA"/>
</dbReference>
<dbReference type="InterPro" id="IPR005149">
    <property type="entry name" value="Tscrpt_reg_PadR_N"/>
</dbReference>
<dbReference type="AlphaFoldDB" id="A0A517Z985"/>
<feature type="domain" description="Transcription regulator PadR N-terminal" evidence="1">
    <location>
        <begin position="17"/>
        <end position="89"/>
    </location>
</feature>
<dbReference type="InterPro" id="IPR036388">
    <property type="entry name" value="WH-like_DNA-bd_sf"/>
</dbReference>
<sequence>MDAFSPELLRGSLDLMVLAVLTDGPKYGYLIQQRLKESSGERLQVQAGTLYPILHRLEQDRLVQASWDESTGRRRKWYELTTAGRQRLTSRVQEWNDFVACIQGVIGNVAEVPPQPS</sequence>
<dbReference type="Proteomes" id="UP000320496">
    <property type="component" value="Chromosome"/>
</dbReference>
<dbReference type="KEGG" id="mri:Mal4_33750"/>
<dbReference type="InterPro" id="IPR017799">
    <property type="entry name" value="Tscrpt_reg_PadR_acidobac-type"/>
</dbReference>
<dbReference type="NCBIfam" id="TIGR03433">
    <property type="entry name" value="padR_acidobact"/>
    <property type="match status" value="1"/>
</dbReference>
<protein>
    <submittedName>
        <fullName evidence="2">Lineage-specific thermal regulator protein</fullName>
    </submittedName>
</protein>
<name>A0A517Z985_9PLAN</name>
<dbReference type="InterPro" id="IPR052509">
    <property type="entry name" value="Metal_resp_DNA-bind_regulator"/>
</dbReference>
<evidence type="ECO:0000313" key="2">
    <source>
        <dbReference type="EMBL" id="QDU39042.1"/>
    </source>
</evidence>
<reference evidence="2 3" key="1">
    <citation type="submission" date="2019-02" db="EMBL/GenBank/DDBJ databases">
        <title>Deep-cultivation of Planctomycetes and their phenomic and genomic characterization uncovers novel biology.</title>
        <authorList>
            <person name="Wiegand S."/>
            <person name="Jogler M."/>
            <person name="Boedeker C."/>
            <person name="Pinto D."/>
            <person name="Vollmers J."/>
            <person name="Rivas-Marin E."/>
            <person name="Kohn T."/>
            <person name="Peeters S.H."/>
            <person name="Heuer A."/>
            <person name="Rast P."/>
            <person name="Oberbeckmann S."/>
            <person name="Bunk B."/>
            <person name="Jeske O."/>
            <person name="Meyerdierks A."/>
            <person name="Storesund J.E."/>
            <person name="Kallscheuer N."/>
            <person name="Luecker S."/>
            <person name="Lage O.M."/>
            <person name="Pohl T."/>
            <person name="Merkel B.J."/>
            <person name="Hornburger P."/>
            <person name="Mueller R.-W."/>
            <person name="Bruemmer F."/>
            <person name="Labrenz M."/>
            <person name="Spormann A.M."/>
            <person name="Op den Camp H."/>
            <person name="Overmann J."/>
            <person name="Amann R."/>
            <person name="Jetten M.S.M."/>
            <person name="Mascher T."/>
            <person name="Medema M.H."/>
            <person name="Devos D.P."/>
            <person name="Kaster A.-K."/>
            <person name="Ovreas L."/>
            <person name="Rohde M."/>
            <person name="Galperin M.Y."/>
            <person name="Jogler C."/>
        </authorList>
    </citation>
    <scope>NUCLEOTIDE SEQUENCE [LARGE SCALE GENOMIC DNA]</scope>
    <source>
        <strain evidence="2 3">Mal4</strain>
    </source>
</reference>
<dbReference type="Gene3D" id="1.10.10.10">
    <property type="entry name" value="Winged helix-like DNA-binding domain superfamily/Winged helix DNA-binding domain"/>
    <property type="match status" value="1"/>
</dbReference>